<organism evidence="4 5">
    <name type="scientific">Aspergillus lucknowensis</name>
    <dbReference type="NCBI Taxonomy" id="176173"/>
    <lineage>
        <taxon>Eukaryota</taxon>
        <taxon>Fungi</taxon>
        <taxon>Dikarya</taxon>
        <taxon>Ascomycota</taxon>
        <taxon>Pezizomycotina</taxon>
        <taxon>Eurotiomycetes</taxon>
        <taxon>Eurotiomycetidae</taxon>
        <taxon>Eurotiales</taxon>
        <taxon>Aspergillaceae</taxon>
        <taxon>Aspergillus</taxon>
        <taxon>Aspergillus subgen. Nidulantes</taxon>
    </lineage>
</organism>
<feature type="signal peptide" evidence="2">
    <location>
        <begin position="1"/>
        <end position="28"/>
    </location>
</feature>
<evidence type="ECO:0000256" key="2">
    <source>
        <dbReference type="SAM" id="SignalP"/>
    </source>
</evidence>
<proteinExistence type="predicted"/>
<feature type="compositionally biased region" description="Low complexity" evidence="1">
    <location>
        <begin position="93"/>
        <end position="102"/>
    </location>
</feature>
<accession>A0ABR4LHB4</accession>
<evidence type="ECO:0000259" key="3">
    <source>
        <dbReference type="Pfam" id="PF24855"/>
    </source>
</evidence>
<reference evidence="4 5" key="1">
    <citation type="submission" date="2024-07" db="EMBL/GenBank/DDBJ databases">
        <title>Section-level genome sequencing and comparative genomics of Aspergillus sections Usti and Cavernicolus.</title>
        <authorList>
            <consortium name="Lawrence Berkeley National Laboratory"/>
            <person name="Nybo J.L."/>
            <person name="Vesth T.C."/>
            <person name="Theobald S."/>
            <person name="Frisvad J.C."/>
            <person name="Larsen T.O."/>
            <person name="Kjaerboelling I."/>
            <person name="Rothschild-Mancinelli K."/>
            <person name="Lyhne E.K."/>
            <person name="Kogle M.E."/>
            <person name="Barry K."/>
            <person name="Clum A."/>
            <person name="Na H."/>
            <person name="Ledsgaard L."/>
            <person name="Lin J."/>
            <person name="Lipzen A."/>
            <person name="Kuo A."/>
            <person name="Riley R."/>
            <person name="Mondo S."/>
            <person name="Labutti K."/>
            <person name="Haridas S."/>
            <person name="Pangalinan J."/>
            <person name="Salamov A.A."/>
            <person name="Simmons B.A."/>
            <person name="Magnuson J.K."/>
            <person name="Chen J."/>
            <person name="Drula E."/>
            <person name="Henrissat B."/>
            <person name="Wiebenga A."/>
            <person name="Lubbers R.J."/>
            <person name="Gomes A.C."/>
            <person name="Macurrencykelacurrency M.R."/>
            <person name="Stajich J."/>
            <person name="Grigoriev I.V."/>
            <person name="Mortensen U.H."/>
            <person name="De Vries R.P."/>
            <person name="Baker S.E."/>
            <person name="Andersen M.R."/>
        </authorList>
    </citation>
    <scope>NUCLEOTIDE SEQUENCE [LARGE SCALE GENOMIC DNA]</scope>
    <source>
        <strain evidence="4 5">CBS 449.75</strain>
    </source>
</reference>
<dbReference type="InterPro" id="IPR056146">
    <property type="entry name" value="DUF7729"/>
</dbReference>
<feature type="region of interest" description="Disordered" evidence="1">
    <location>
        <begin position="72"/>
        <end position="102"/>
    </location>
</feature>
<feature type="domain" description="DUF7729" evidence="3">
    <location>
        <begin position="99"/>
        <end position="305"/>
    </location>
</feature>
<dbReference type="EMBL" id="JBFXLQ010000046">
    <property type="protein sequence ID" value="KAL2863929.1"/>
    <property type="molecule type" value="Genomic_DNA"/>
</dbReference>
<dbReference type="Pfam" id="PF24855">
    <property type="entry name" value="DUF7729"/>
    <property type="match status" value="1"/>
</dbReference>
<feature type="chain" id="PRO_5045202263" description="DUF7729 domain-containing protein" evidence="2">
    <location>
        <begin position="29"/>
        <end position="342"/>
    </location>
</feature>
<comment type="caution">
    <text evidence="4">The sequence shown here is derived from an EMBL/GenBank/DDBJ whole genome shotgun (WGS) entry which is preliminary data.</text>
</comment>
<dbReference type="PANTHER" id="PTHR39460:SF1">
    <property type="entry name" value="C6 TRANSCRIPTION FACTOR"/>
    <property type="match status" value="1"/>
</dbReference>
<evidence type="ECO:0000313" key="4">
    <source>
        <dbReference type="EMBL" id="KAL2863929.1"/>
    </source>
</evidence>
<keyword evidence="5" id="KW-1185">Reference proteome</keyword>
<protein>
    <recommendedName>
        <fullName evidence="3">DUF7729 domain-containing protein</fullName>
    </recommendedName>
</protein>
<evidence type="ECO:0000313" key="5">
    <source>
        <dbReference type="Proteomes" id="UP001610432"/>
    </source>
</evidence>
<gene>
    <name evidence="4" type="ORF">BJX67DRAFT_232929</name>
</gene>
<dbReference type="RefSeq" id="XP_070882908.1">
    <property type="nucleotide sequence ID" value="XM_071025965.1"/>
</dbReference>
<dbReference type="GeneID" id="98141037"/>
<keyword evidence="2" id="KW-0732">Signal</keyword>
<evidence type="ECO:0000256" key="1">
    <source>
        <dbReference type="SAM" id="MobiDB-lite"/>
    </source>
</evidence>
<sequence>MQLQPWTSRSTLLRTLVLLTSALPAVLAGEKTADSAALSRPGPDQLIAGIVPVEEAPPVALKINAPIARIHHHGRAHEHQAEDGDNGLLVPRSSSSSSPFPTTFDTSLSNNFTSDTCGDFFNTFLADSTFTNCHAISTLLRDSSSFFHILSSAASTSHVLDIACSADVKSCASAMSNFASDLLDDGNCGQDYADGNPLVTNAYVNMITYEPIYRATCLQSPDTTDYCFVDALTNTSNPVDYDVYLLPYGSIINSKPFPTCNACLQATLDIFSQWAQVDGQPLTDSYLPSAREINGHCGSDFANVSITAGQKDERPSDTSMKLSVSLPFWASLPVGVGILLCI</sequence>
<name>A0ABR4LHB4_9EURO</name>
<dbReference type="Proteomes" id="UP001610432">
    <property type="component" value="Unassembled WGS sequence"/>
</dbReference>
<dbReference type="PANTHER" id="PTHR39460">
    <property type="entry name" value="EXPRESSED PROTEIN"/>
    <property type="match status" value="1"/>
</dbReference>